<keyword evidence="6 8" id="KW-1133">Transmembrane helix</keyword>
<evidence type="ECO:0000313" key="9">
    <source>
        <dbReference type="EMBL" id="QAV32933.1"/>
    </source>
</evidence>
<protein>
    <recommendedName>
        <fullName evidence="8">Probable membrane transporter protein</fullName>
    </recommendedName>
</protein>
<dbReference type="PANTHER" id="PTHR30269:SF0">
    <property type="entry name" value="MEMBRANE TRANSPORTER PROTEIN YFCA-RELATED"/>
    <property type="match status" value="1"/>
</dbReference>
<evidence type="ECO:0000256" key="7">
    <source>
        <dbReference type="ARBA" id="ARBA00023136"/>
    </source>
</evidence>
<feature type="transmembrane region" description="Helical" evidence="8">
    <location>
        <begin position="156"/>
        <end position="174"/>
    </location>
</feature>
<evidence type="ECO:0000313" key="10">
    <source>
        <dbReference type="Proteomes" id="UP000288947"/>
    </source>
</evidence>
<feature type="transmembrane region" description="Helical" evidence="8">
    <location>
        <begin position="186"/>
        <end position="203"/>
    </location>
</feature>
<sequence length="256" mass="26651">MVSVNLKDLIVLYPLIFLAGFVDSIAGGGGLISLPAYLFIGLPSHNALATNKLSSTIGTIFSTLRYAKGRAIVYVVAVPSVIGSLIGSHIGARLALVLSDSVLKVILAFLIPFAAVVVLLANPKRSATYEVENISKIRTILISGLIGLTIGMYDGFFGPGTGTFLIILYVSVLSLDHISASGTAKIVNLASNVGALLTFIVGGKVMYSIGLPAALFGIAGNWIGSGLALKKGAKIIKPVIIVVLIILFTKVLMDLV</sequence>
<dbReference type="InterPro" id="IPR052017">
    <property type="entry name" value="TSUP"/>
</dbReference>
<reference evidence="9 10" key="1">
    <citation type="submission" date="2018-01" db="EMBL/GenBank/DDBJ databases">
        <title>The whole genome sequencing and assembly of Fervidobacterium changbaicum CBS-1 strain.</title>
        <authorList>
            <person name="Kim J.-Y."/>
            <person name="Park M.-K."/>
            <person name="Yi H."/>
            <person name="Bahn Y.-S."/>
            <person name="Kim J.F."/>
            <person name="Lee D.-W."/>
        </authorList>
    </citation>
    <scope>NUCLEOTIDE SEQUENCE [LARGE SCALE GENOMIC DNA]</scope>
    <source>
        <strain evidence="9 10">CBS-1</strain>
    </source>
</reference>
<keyword evidence="5 8" id="KW-0812">Transmembrane</keyword>
<keyword evidence="7 8" id="KW-0472">Membrane</keyword>
<keyword evidence="3" id="KW-0813">Transport</keyword>
<evidence type="ECO:0000256" key="3">
    <source>
        <dbReference type="ARBA" id="ARBA00022448"/>
    </source>
</evidence>
<evidence type="ECO:0000256" key="5">
    <source>
        <dbReference type="ARBA" id="ARBA00022692"/>
    </source>
</evidence>
<comment type="subcellular location">
    <subcellularLocation>
        <location evidence="1 8">Cell membrane</location>
        <topology evidence="1 8">Multi-pass membrane protein</topology>
    </subcellularLocation>
</comment>
<accession>A0ABX5QRC9</accession>
<dbReference type="Proteomes" id="UP000288947">
    <property type="component" value="Chromosome"/>
</dbReference>
<evidence type="ECO:0000256" key="1">
    <source>
        <dbReference type="ARBA" id="ARBA00004651"/>
    </source>
</evidence>
<keyword evidence="4 8" id="KW-1003">Cell membrane</keyword>
<proteinExistence type="inferred from homology"/>
<feature type="transmembrane region" description="Helical" evidence="8">
    <location>
        <begin position="209"/>
        <end position="228"/>
    </location>
</feature>
<evidence type="ECO:0000256" key="2">
    <source>
        <dbReference type="ARBA" id="ARBA00009142"/>
    </source>
</evidence>
<feature type="transmembrane region" description="Helical" evidence="8">
    <location>
        <begin position="71"/>
        <end position="90"/>
    </location>
</feature>
<evidence type="ECO:0000256" key="6">
    <source>
        <dbReference type="ARBA" id="ARBA00022989"/>
    </source>
</evidence>
<feature type="transmembrane region" description="Helical" evidence="8">
    <location>
        <begin position="12"/>
        <end position="40"/>
    </location>
</feature>
<dbReference type="PANTHER" id="PTHR30269">
    <property type="entry name" value="TRANSMEMBRANE PROTEIN YFCA"/>
    <property type="match status" value="1"/>
</dbReference>
<evidence type="ECO:0000256" key="4">
    <source>
        <dbReference type="ARBA" id="ARBA00022475"/>
    </source>
</evidence>
<comment type="similarity">
    <text evidence="2 8">Belongs to the 4-toluene sulfonate uptake permease (TSUP) (TC 2.A.102) family.</text>
</comment>
<dbReference type="EMBL" id="CP026721">
    <property type="protein sequence ID" value="QAV32933.1"/>
    <property type="molecule type" value="Genomic_DNA"/>
</dbReference>
<gene>
    <name evidence="9" type="ORF">CBS1_03715</name>
</gene>
<feature type="transmembrane region" description="Helical" evidence="8">
    <location>
        <begin position="102"/>
        <end position="121"/>
    </location>
</feature>
<dbReference type="Pfam" id="PF01925">
    <property type="entry name" value="TauE"/>
    <property type="match status" value="1"/>
</dbReference>
<dbReference type="InterPro" id="IPR002781">
    <property type="entry name" value="TM_pro_TauE-like"/>
</dbReference>
<organism evidence="9 10">
    <name type="scientific">Fervidobacterium changbaicum</name>
    <dbReference type="NCBI Taxonomy" id="310769"/>
    <lineage>
        <taxon>Bacteria</taxon>
        <taxon>Thermotogati</taxon>
        <taxon>Thermotogota</taxon>
        <taxon>Thermotogae</taxon>
        <taxon>Thermotogales</taxon>
        <taxon>Fervidobacteriaceae</taxon>
        <taxon>Fervidobacterium</taxon>
    </lineage>
</organism>
<feature type="transmembrane region" description="Helical" evidence="8">
    <location>
        <begin position="133"/>
        <end position="150"/>
    </location>
</feature>
<name>A0ABX5QRC9_9BACT</name>
<evidence type="ECO:0000256" key="8">
    <source>
        <dbReference type="RuleBase" id="RU363041"/>
    </source>
</evidence>
<feature type="transmembrane region" description="Helical" evidence="8">
    <location>
        <begin position="235"/>
        <end position="253"/>
    </location>
</feature>
<keyword evidence="10" id="KW-1185">Reference proteome</keyword>